<dbReference type="GO" id="GO:0006018">
    <property type="term" value="P:2-deoxyribose 1-phosphate catabolic process"/>
    <property type="evidence" value="ECO:0007669"/>
    <property type="project" value="UniProtKB-UniRule"/>
</dbReference>
<feature type="active site" description="Proton donor/acceptor" evidence="7">
    <location>
        <position position="197"/>
    </location>
</feature>
<name>A0A0R1ZW97_9LACO</name>
<dbReference type="GO" id="GO:0004139">
    <property type="term" value="F:deoxyribose-phosphate aldolase activity"/>
    <property type="evidence" value="ECO:0007669"/>
    <property type="project" value="UniProtKB-UniRule"/>
</dbReference>
<comment type="caution">
    <text evidence="8">The sequence shown here is derived from an EMBL/GenBank/DDBJ whole genome shotgun (WGS) entry which is preliminary data.</text>
</comment>
<dbReference type="UniPathway" id="UPA00002">
    <property type="reaction ID" value="UER00468"/>
</dbReference>
<evidence type="ECO:0000256" key="3">
    <source>
        <dbReference type="ARBA" id="ARBA00023239"/>
    </source>
</evidence>
<dbReference type="FunFam" id="3.20.20.70:FF:000044">
    <property type="entry name" value="Deoxyribose-phosphate aldolase"/>
    <property type="match status" value="1"/>
</dbReference>
<dbReference type="STRING" id="1291052.FC18_GL001481"/>
<dbReference type="SUPFAM" id="SSF51569">
    <property type="entry name" value="Aldolase"/>
    <property type="match status" value="1"/>
</dbReference>
<dbReference type="GO" id="GO:0016052">
    <property type="term" value="P:carbohydrate catabolic process"/>
    <property type="evidence" value="ECO:0007669"/>
    <property type="project" value="TreeGrafter"/>
</dbReference>
<gene>
    <name evidence="7" type="primary">deoC</name>
    <name evidence="8" type="ORF">FC18_GL001481</name>
</gene>
<evidence type="ECO:0000256" key="2">
    <source>
        <dbReference type="ARBA" id="ARBA00022490"/>
    </source>
</evidence>
<keyword evidence="4 7" id="KW-0704">Schiff base</keyword>
<dbReference type="HAMAP" id="MF_00114">
    <property type="entry name" value="DeoC_type1"/>
    <property type="match status" value="1"/>
</dbReference>
<dbReference type="AlphaFoldDB" id="A0A0R1ZW97"/>
<feature type="active site" description="Proton donor/acceptor" evidence="7">
    <location>
        <position position="104"/>
    </location>
</feature>
<dbReference type="InterPro" id="IPR011343">
    <property type="entry name" value="DeoC"/>
</dbReference>
<evidence type="ECO:0000313" key="8">
    <source>
        <dbReference type="EMBL" id="KRM55315.1"/>
    </source>
</evidence>
<dbReference type="InterPro" id="IPR002915">
    <property type="entry name" value="DeoC/FbaB/LacD_aldolase"/>
</dbReference>
<dbReference type="PANTHER" id="PTHR10889">
    <property type="entry name" value="DEOXYRIBOSE-PHOSPHATE ALDOLASE"/>
    <property type="match status" value="1"/>
</dbReference>
<evidence type="ECO:0000256" key="1">
    <source>
        <dbReference type="ARBA" id="ARBA00010936"/>
    </source>
</evidence>
<organism evidence="8 9">
    <name type="scientific">Lacticaseibacillus sharpeae JCM 1186 = DSM 20505</name>
    <dbReference type="NCBI Taxonomy" id="1291052"/>
    <lineage>
        <taxon>Bacteria</taxon>
        <taxon>Bacillati</taxon>
        <taxon>Bacillota</taxon>
        <taxon>Bacilli</taxon>
        <taxon>Lactobacillales</taxon>
        <taxon>Lactobacillaceae</taxon>
        <taxon>Lacticaseibacillus</taxon>
    </lineage>
</organism>
<keyword evidence="9" id="KW-1185">Reference proteome</keyword>
<dbReference type="PIRSF" id="PIRSF001357">
    <property type="entry name" value="DeoC"/>
    <property type="match status" value="1"/>
</dbReference>
<dbReference type="PANTHER" id="PTHR10889:SF1">
    <property type="entry name" value="DEOXYRIBOSE-PHOSPHATE ALDOLASE"/>
    <property type="match status" value="1"/>
</dbReference>
<dbReference type="Proteomes" id="UP000051679">
    <property type="component" value="Unassembled WGS sequence"/>
</dbReference>
<dbReference type="PATRIC" id="fig|1291052.5.peg.1502"/>
<comment type="function">
    <text evidence="6 7">Catalyzes a reversible aldol reaction between acetaldehyde and D-glyceraldehyde 3-phosphate to generate 2-deoxy-D-ribose 5-phosphate.</text>
</comment>
<dbReference type="EC" id="4.1.2.4" evidence="7"/>
<dbReference type="InterPro" id="IPR028581">
    <property type="entry name" value="DeoC_typeI"/>
</dbReference>
<evidence type="ECO:0000256" key="7">
    <source>
        <dbReference type="HAMAP-Rule" id="MF_00114"/>
    </source>
</evidence>
<evidence type="ECO:0000256" key="5">
    <source>
        <dbReference type="ARBA" id="ARBA00048791"/>
    </source>
</evidence>
<evidence type="ECO:0000313" key="9">
    <source>
        <dbReference type="Proteomes" id="UP000051679"/>
    </source>
</evidence>
<dbReference type="GO" id="GO:0005737">
    <property type="term" value="C:cytoplasm"/>
    <property type="evidence" value="ECO:0007669"/>
    <property type="project" value="UniProtKB-SubCell"/>
</dbReference>
<dbReference type="CDD" id="cd00959">
    <property type="entry name" value="DeoC"/>
    <property type="match status" value="1"/>
</dbReference>
<feature type="active site" description="Schiff-base intermediate with acetaldehyde" evidence="7">
    <location>
        <position position="168"/>
    </location>
</feature>
<comment type="catalytic activity">
    <reaction evidence="5 7">
        <text>2-deoxy-D-ribose 5-phosphate = D-glyceraldehyde 3-phosphate + acetaldehyde</text>
        <dbReference type="Rhea" id="RHEA:12821"/>
        <dbReference type="ChEBI" id="CHEBI:15343"/>
        <dbReference type="ChEBI" id="CHEBI:59776"/>
        <dbReference type="ChEBI" id="CHEBI:62877"/>
        <dbReference type="EC" id="4.1.2.4"/>
    </reaction>
</comment>
<proteinExistence type="inferred from homology"/>
<dbReference type="EMBL" id="AYYO01000024">
    <property type="protein sequence ID" value="KRM55315.1"/>
    <property type="molecule type" value="Genomic_DNA"/>
</dbReference>
<comment type="pathway">
    <text evidence="7">Carbohydrate degradation; 2-deoxy-D-ribose 1-phosphate degradation; D-glyceraldehyde 3-phosphate and acetaldehyde from 2-deoxy-alpha-D-ribose 1-phosphate: step 2/2.</text>
</comment>
<dbReference type="Gene3D" id="3.20.20.70">
    <property type="entry name" value="Aldolase class I"/>
    <property type="match status" value="1"/>
</dbReference>
<comment type="subcellular location">
    <subcellularLocation>
        <location evidence="7">Cytoplasm</location>
    </subcellularLocation>
</comment>
<sequence>MVTVTISNNGGITMTKPLAKYIDHTLLKPDATQAQIDELLAEAREYNFASVCVNPYWVARSKAGLEGTDVNVCTVIGFPLGANTTAIKVAEAKATIADGAAECDMVINIGALKSGDRDAVQADIHAVAEAVHAQGAILKVIIECVLLTDDEKVAACELSEAAGADFVKTSTGFAGGGATVHDVALMRKTVGNRLQVKAAGGIHSYAEAKALIDAGADRLGASAGVAIISEAKAAGAID</sequence>
<dbReference type="GO" id="GO:0009264">
    <property type="term" value="P:deoxyribonucleotide catabolic process"/>
    <property type="evidence" value="ECO:0007669"/>
    <property type="project" value="UniProtKB-UniRule"/>
</dbReference>
<reference evidence="8 9" key="1">
    <citation type="journal article" date="2015" name="Genome Announc.">
        <title>Expanding the biotechnology potential of lactobacilli through comparative genomics of 213 strains and associated genera.</title>
        <authorList>
            <person name="Sun Z."/>
            <person name="Harris H.M."/>
            <person name="McCann A."/>
            <person name="Guo C."/>
            <person name="Argimon S."/>
            <person name="Zhang W."/>
            <person name="Yang X."/>
            <person name="Jeffery I.B."/>
            <person name="Cooney J.C."/>
            <person name="Kagawa T.F."/>
            <person name="Liu W."/>
            <person name="Song Y."/>
            <person name="Salvetti E."/>
            <person name="Wrobel A."/>
            <person name="Rasinkangas P."/>
            <person name="Parkhill J."/>
            <person name="Rea M.C."/>
            <person name="O'Sullivan O."/>
            <person name="Ritari J."/>
            <person name="Douillard F.P."/>
            <person name="Paul Ross R."/>
            <person name="Yang R."/>
            <person name="Briner A.E."/>
            <person name="Felis G.E."/>
            <person name="de Vos W.M."/>
            <person name="Barrangou R."/>
            <person name="Klaenhammer T.R."/>
            <person name="Caufield P.W."/>
            <person name="Cui Y."/>
            <person name="Zhang H."/>
            <person name="O'Toole P.W."/>
        </authorList>
    </citation>
    <scope>NUCLEOTIDE SEQUENCE [LARGE SCALE GENOMIC DNA]</scope>
    <source>
        <strain evidence="8 9">DSM 20505</strain>
    </source>
</reference>
<evidence type="ECO:0000256" key="4">
    <source>
        <dbReference type="ARBA" id="ARBA00023270"/>
    </source>
</evidence>
<keyword evidence="3 7" id="KW-0456">Lyase</keyword>
<dbReference type="NCBIfam" id="TIGR00126">
    <property type="entry name" value="deoC"/>
    <property type="match status" value="1"/>
</dbReference>
<dbReference type="Pfam" id="PF01791">
    <property type="entry name" value="DeoC"/>
    <property type="match status" value="1"/>
</dbReference>
<keyword evidence="2 7" id="KW-0963">Cytoplasm</keyword>
<dbReference type="InterPro" id="IPR013785">
    <property type="entry name" value="Aldolase_TIM"/>
</dbReference>
<evidence type="ECO:0000256" key="6">
    <source>
        <dbReference type="ARBA" id="ARBA00056337"/>
    </source>
</evidence>
<protein>
    <recommendedName>
        <fullName evidence="7">Deoxyribose-phosphate aldolase</fullName>
        <shortName evidence="7">DERA</shortName>
        <ecNumber evidence="7">4.1.2.4</ecNumber>
    </recommendedName>
    <alternativeName>
        <fullName evidence="7">2-deoxy-D-ribose 5-phosphate aldolase</fullName>
    </alternativeName>
    <alternativeName>
        <fullName evidence="7">Phosphodeoxyriboaldolase</fullName>
        <shortName evidence="7">Deoxyriboaldolase</shortName>
    </alternativeName>
</protein>
<comment type="similarity">
    <text evidence="1 7">Belongs to the DeoC/FbaB aldolase family. DeoC type 1 subfamily.</text>
</comment>
<accession>A0A0R1ZW97</accession>
<dbReference type="SMART" id="SM01133">
    <property type="entry name" value="DeoC"/>
    <property type="match status" value="1"/>
</dbReference>